<dbReference type="PIRSF" id="PIRSF030140">
    <property type="entry name" value="UCP030140"/>
    <property type="match status" value="1"/>
</dbReference>
<dbReference type="EMBL" id="JAMQKB010000003">
    <property type="protein sequence ID" value="MDC3423949.1"/>
    <property type="molecule type" value="Genomic_DNA"/>
</dbReference>
<organism evidence="1 2">
    <name type="scientific">Terrihalobacillus insolitus</name>
    <dbReference type="NCBI Taxonomy" id="2950438"/>
    <lineage>
        <taxon>Bacteria</taxon>
        <taxon>Bacillati</taxon>
        <taxon>Bacillota</taxon>
        <taxon>Bacilli</taxon>
        <taxon>Bacillales</taxon>
        <taxon>Bacillaceae</taxon>
        <taxon>Terrihalobacillus</taxon>
    </lineage>
</organism>
<sequence length="161" mass="18691">MDWNHLFTMQKKLDAYILSKHQLDGSDLFDKKVLALFVEVGELANETRCFKFWSTKPKSESDVILEEYVDGLHFILSLGIEKGLTYHSIPINLQSADPTVLFNQVFEKTLAFKNTPSKETYVQLFTKYIQLGESLGFGERDIQQAYMEKNQVNHERQDQGY</sequence>
<dbReference type="InterPro" id="IPR016947">
    <property type="entry name" value="UCP030140"/>
</dbReference>
<comment type="caution">
    <text evidence="1">The sequence shown here is derived from an EMBL/GenBank/DDBJ whole genome shotgun (WGS) entry which is preliminary data.</text>
</comment>
<keyword evidence="2" id="KW-1185">Reference proteome</keyword>
<dbReference type="Pfam" id="PF08761">
    <property type="entry name" value="dUTPase_2"/>
    <property type="match status" value="1"/>
</dbReference>
<evidence type="ECO:0000313" key="2">
    <source>
        <dbReference type="Proteomes" id="UP001145050"/>
    </source>
</evidence>
<protein>
    <submittedName>
        <fullName evidence="1">dUTP diphosphatase</fullName>
    </submittedName>
</protein>
<dbReference type="SUPFAM" id="SSF101386">
    <property type="entry name" value="all-alpha NTP pyrophosphatases"/>
    <property type="match status" value="1"/>
</dbReference>
<reference evidence="1" key="1">
    <citation type="submission" date="2022-06" db="EMBL/GenBank/DDBJ databases">
        <title>Aquibacillus sp. a new bacterium isolated from soil saline samples.</title>
        <authorList>
            <person name="Galisteo C."/>
            <person name="De La Haba R."/>
            <person name="Sanchez-Porro C."/>
            <person name="Ventosa A."/>
        </authorList>
    </citation>
    <scope>NUCLEOTIDE SEQUENCE</scope>
    <source>
        <strain evidence="1">3ASR75-11</strain>
    </source>
</reference>
<evidence type="ECO:0000313" key="1">
    <source>
        <dbReference type="EMBL" id="MDC3423949.1"/>
    </source>
</evidence>
<gene>
    <name evidence="1" type="ORF">NC797_05440</name>
</gene>
<proteinExistence type="predicted"/>
<dbReference type="Proteomes" id="UP001145050">
    <property type="component" value="Unassembled WGS sequence"/>
</dbReference>
<dbReference type="RefSeq" id="WP_272435733.1">
    <property type="nucleotide sequence ID" value="NZ_JAMQKB010000003.1"/>
</dbReference>
<dbReference type="CDD" id="cd11527">
    <property type="entry name" value="NTP-PPase_dUTPase"/>
    <property type="match status" value="1"/>
</dbReference>
<accession>A0A9X3WV94</accession>
<dbReference type="AlphaFoldDB" id="A0A9X3WV94"/>
<name>A0A9X3WV94_9BACI</name>
<dbReference type="Gene3D" id="1.10.4010.10">
    <property type="entry name" value="Type II deoxyuridine triphosphatase"/>
    <property type="match status" value="1"/>
</dbReference>
<dbReference type="InterPro" id="IPR014871">
    <property type="entry name" value="dUTPase/dCTP_pyrophosphatase"/>
</dbReference>